<dbReference type="InterPro" id="IPR000917">
    <property type="entry name" value="Sulfatase_N"/>
</dbReference>
<feature type="domain" description="Sulfatase N-terminal" evidence="1">
    <location>
        <begin position="9"/>
        <end position="226"/>
    </location>
</feature>
<name>A0A0F8ZEV4_9ZZZZ</name>
<sequence>MNSEQERKAVIFITIDALRPDHLKSYGYHRNTAPNLENFTEDSTVFLNAITNGPETPTSFSSIFTSILPFLEGGYSPLPPQKMSMSQLLKENGIYTYSIHSNPNLGRYFNYDRAFDVFLDGERYKKQSTDNIRELLSFYIKRILDYNNLMNRLMYRLRGFNKIKSWLRKKIPVLTDILLPFTPIAYNAPYIVNKLISFLNTPKNSFFIWAHFMDVHSPYNPPTQNVLHFREKDFNITEREFLTNKVYPRAQGVKITSKMVDDLKILYD</sequence>
<organism evidence="2">
    <name type="scientific">marine sediment metagenome</name>
    <dbReference type="NCBI Taxonomy" id="412755"/>
    <lineage>
        <taxon>unclassified sequences</taxon>
        <taxon>metagenomes</taxon>
        <taxon>ecological metagenomes</taxon>
    </lineage>
</organism>
<dbReference type="PANTHER" id="PTHR43751:SF3">
    <property type="entry name" value="SULFATASE N-TERMINAL DOMAIN-CONTAINING PROTEIN"/>
    <property type="match status" value="1"/>
</dbReference>
<feature type="non-terminal residue" evidence="2">
    <location>
        <position position="268"/>
    </location>
</feature>
<gene>
    <name evidence="2" type="ORF">LCGC14_2783130</name>
</gene>
<reference evidence="2" key="1">
    <citation type="journal article" date="2015" name="Nature">
        <title>Complex archaea that bridge the gap between prokaryotes and eukaryotes.</title>
        <authorList>
            <person name="Spang A."/>
            <person name="Saw J.H."/>
            <person name="Jorgensen S.L."/>
            <person name="Zaremba-Niedzwiedzka K."/>
            <person name="Martijn J."/>
            <person name="Lind A.E."/>
            <person name="van Eijk R."/>
            <person name="Schleper C."/>
            <person name="Guy L."/>
            <person name="Ettema T.J."/>
        </authorList>
    </citation>
    <scope>NUCLEOTIDE SEQUENCE</scope>
</reference>
<dbReference type="SUPFAM" id="SSF53649">
    <property type="entry name" value="Alkaline phosphatase-like"/>
    <property type="match status" value="1"/>
</dbReference>
<dbReference type="EMBL" id="LAZR01051766">
    <property type="protein sequence ID" value="KKK84460.1"/>
    <property type="molecule type" value="Genomic_DNA"/>
</dbReference>
<accession>A0A0F8ZEV4</accession>
<dbReference type="Gene3D" id="3.40.720.10">
    <property type="entry name" value="Alkaline Phosphatase, subunit A"/>
    <property type="match status" value="1"/>
</dbReference>
<proteinExistence type="predicted"/>
<protein>
    <recommendedName>
        <fullName evidence="1">Sulfatase N-terminal domain-containing protein</fullName>
    </recommendedName>
</protein>
<dbReference type="PANTHER" id="PTHR43751">
    <property type="entry name" value="SULFATASE"/>
    <property type="match status" value="1"/>
</dbReference>
<dbReference type="InterPro" id="IPR052701">
    <property type="entry name" value="GAG_Ulvan_Degrading_Sulfatases"/>
</dbReference>
<evidence type="ECO:0000259" key="1">
    <source>
        <dbReference type="Pfam" id="PF00884"/>
    </source>
</evidence>
<dbReference type="Pfam" id="PF00884">
    <property type="entry name" value="Sulfatase"/>
    <property type="match status" value="1"/>
</dbReference>
<comment type="caution">
    <text evidence="2">The sequence shown here is derived from an EMBL/GenBank/DDBJ whole genome shotgun (WGS) entry which is preliminary data.</text>
</comment>
<evidence type="ECO:0000313" key="2">
    <source>
        <dbReference type="EMBL" id="KKK84460.1"/>
    </source>
</evidence>
<dbReference type="InterPro" id="IPR017850">
    <property type="entry name" value="Alkaline_phosphatase_core_sf"/>
</dbReference>
<dbReference type="AlphaFoldDB" id="A0A0F8ZEV4"/>